<evidence type="ECO:0000256" key="3">
    <source>
        <dbReference type="ARBA" id="ARBA00022519"/>
    </source>
</evidence>
<dbReference type="GO" id="GO:0055052">
    <property type="term" value="C:ATP-binding cassette (ABC) transporter complex, substrate-binding subunit-containing"/>
    <property type="evidence" value="ECO:0007669"/>
    <property type="project" value="TreeGrafter"/>
</dbReference>
<evidence type="ECO:0000256" key="2">
    <source>
        <dbReference type="ARBA" id="ARBA00022475"/>
    </source>
</evidence>
<evidence type="ECO:0000313" key="12">
    <source>
        <dbReference type="EMBL" id="CUV54303.1"/>
    </source>
</evidence>
<keyword evidence="4" id="KW-0547">Nucleotide-binding</keyword>
<name>A0A0K1ZMY1_RALSL</name>
<evidence type="ECO:0000256" key="1">
    <source>
        <dbReference type="ARBA" id="ARBA00022448"/>
    </source>
</evidence>
<reference evidence="8" key="2">
    <citation type="submission" date="2018-01" db="EMBL/GenBank/DDBJ databases">
        <title>Ralstonia pseudosolanacearum P824 infects blueberry.</title>
        <authorList>
            <person name="Bocsanczy A.M."/>
            <person name="Norman D.J."/>
        </authorList>
    </citation>
    <scope>NUCLEOTIDE SEQUENCE</scope>
    <source>
        <strain evidence="8">P824</strain>
    </source>
</reference>
<evidence type="ECO:0000313" key="9">
    <source>
        <dbReference type="EMBL" id="CUV19264.1"/>
    </source>
</evidence>
<dbReference type="EMBL" id="LN899824">
    <property type="protein sequence ID" value="CUV29306.1"/>
    <property type="molecule type" value="Genomic_DNA"/>
</dbReference>
<dbReference type="EMBL" id="CP025741">
    <property type="protein sequence ID" value="AYA45345.1"/>
    <property type="molecule type" value="Genomic_DNA"/>
</dbReference>
<evidence type="ECO:0000256" key="6">
    <source>
        <dbReference type="ARBA" id="ARBA00023136"/>
    </source>
</evidence>
<dbReference type="InterPro" id="IPR012340">
    <property type="entry name" value="NA-bd_OB-fold"/>
</dbReference>
<keyword evidence="3" id="KW-0997">Cell inner membrane</keyword>
<organism evidence="11">
    <name type="scientific">Ralstonia solanacearum</name>
    <name type="common">Pseudomonas solanacearum</name>
    <dbReference type="NCBI Taxonomy" id="305"/>
    <lineage>
        <taxon>Bacteria</taxon>
        <taxon>Pseudomonadati</taxon>
        <taxon>Pseudomonadota</taxon>
        <taxon>Betaproteobacteria</taxon>
        <taxon>Burkholderiales</taxon>
        <taxon>Burkholderiaceae</taxon>
        <taxon>Ralstonia</taxon>
        <taxon>Ralstonia solanacearum species complex</taxon>
    </lineage>
</organism>
<proteinExistence type="predicted"/>
<dbReference type="EMBL" id="LN899821">
    <property type="protein sequence ID" value="CUV19264.1"/>
    <property type="molecule type" value="Genomic_DNA"/>
</dbReference>
<dbReference type="InterPro" id="IPR003593">
    <property type="entry name" value="AAA+_ATPase"/>
</dbReference>
<keyword evidence="1" id="KW-0813">Transport</keyword>
<dbReference type="PROSITE" id="PS50893">
    <property type="entry name" value="ABC_TRANSPORTER_2"/>
    <property type="match status" value="1"/>
</dbReference>
<dbReference type="PANTHER" id="PTHR43875">
    <property type="entry name" value="MALTODEXTRIN IMPORT ATP-BINDING PROTEIN MSMX"/>
    <property type="match status" value="1"/>
</dbReference>
<dbReference type="Proteomes" id="UP000262427">
    <property type="component" value="Chromosome CM"/>
</dbReference>
<dbReference type="InterPro" id="IPR027417">
    <property type="entry name" value="P-loop_NTPase"/>
</dbReference>
<evidence type="ECO:0000256" key="4">
    <source>
        <dbReference type="ARBA" id="ARBA00022741"/>
    </source>
</evidence>
<evidence type="ECO:0000313" key="13">
    <source>
        <dbReference type="Proteomes" id="UP000262427"/>
    </source>
</evidence>
<dbReference type="GO" id="GO:0005524">
    <property type="term" value="F:ATP binding"/>
    <property type="evidence" value="ECO:0007669"/>
    <property type="project" value="UniProtKB-KW"/>
</dbReference>
<reference evidence="13" key="3">
    <citation type="submission" date="2018-01" db="EMBL/GenBank/DDBJ databases">
        <title>Raltonia solanacearum P824 infects blueberry.</title>
        <authorList>
            <person name="Bocsanczy A.M."/>
            <person name="Norman D.J."/>
        </authorList>
    </citation>
    <scope>NUCLEOTIDE SEQUENCE [LARGE SCALE GENOMIC DNA]</scope>
    <source>
        <strain evidence="13">P824</strain>
    </source>
</reference>
<reference evidence="11" key="1">
    <citation type="submission" date="2015-10" db="EMBL/GenBank/DDBJ databases">
        <authorList>
            <person name="Gilbert D.G."/>
        </authorList>
    </citation>
    <scope>NUCLEOTIDE SEQUENCE</scope>
    <source>
        <strain evidence="11">Phyl III-seqv23</strain>
    </source>
</reference>
<dbReference type="Pfam" id="PF00005">
    <property type="entry name" value="ABC_tran"/>
    <property type="match status" value="1"/>
</dbReference>
<dbReference type="GO" id="GO:0015408">
    <property type="term" value="F:ABC-type ferric iron transporter activity"/>
    <property type="evidence" value="ECO:0007669"/>
    <property type="project" value="InterPro"/>
</dbReference>
<dbReference type="EMBL" id="LN899827">
    <property type="protein sequence ID" value="CUV47311.1"/>
    <property type="molecule type" value="Genomic_DNA"/>
</dbReference>
<dbReference type="CDD" id="cd03259">
    <property type="entry name" value="ABC_Carb_Solutes_like"/>
    <property type="match status" value="1"/>
</dbReference>
<dbReference type="InterPro" id="IPR015853">
    <property type="entry name" value="ABC_transpr_FbpC"/>
</dbReference>
<evidence type="ECO:0000313" key="11">
    <source>
        <dbReference type="EMBL" id="CUV47311.1"/>
    </source>
</evidence>
<dbReference type="SUPFAM" id="SSF50331">
    <property type="entry name" value="MOP-like"/>
    <property type="match status" value="1"/>
</dbReference>
<keyword evidence="5 11" id="KW-0067">ATP-binding</keyword>
<gene>
    <name evidence="9" type="ORF">PSS4_v1_970017</name>
    <name evidence="8" type="ORF">RSP824_01925</name>
    <name evidence="10" type="ORF">RUN1985_v1_340005</name>
    <name evidence="12" type="ORF">RUN215_v1_290033</name>
    <name evidence="11" type="ORF">TO10_v1_910018</name>
</gene>
<dbReference type="GO" id="GO:0016887">
    <property type="term" value="F:ATP hydrolysis activity"/>
    <property type="evidence" value="ECO:0007669"/>
    <property type="project" value="InterPro"/>
</dbReference>
<dbReference type="InterPro" id="IPR008995">
    <property type="entry name" value="Mo/tungstate-bd_C_term_dom"/>
</dbReference>
<dbReference type="Gene3D" id="2.40.50.140">
    <property type="entry name" value="Nucleic acid-binding proteins"/>
    <property type="match status" value="1"/>
</dbReference>
<evidence type="ECO:0000259" key="7">
    <source>
        <dbReference type="PROSITE" id="PS50893"/>
    </source>
</evidence>
<dbReference type="Gene3D" id="3.40.50.300">
    <property type="entry name" value="P-loop containing nucleotide triphosphate hydrolases"/>
    <property type="match status" value="1"/>
</dbReference>
<dbReference type="Gene3D" id="2.40.50.100">
    <property type="match status" value="1"/>
</dbReference>
<keyword evidence="6" id="KW-0472">Membrane</keyword>
<sequence length="365" mass="40248">MARIEFRNLGHSYRPDPQTLSDYALQPMNRVWRDGGAYALLGPSGCGKSTLLNIISGLLTPSEGQVLFDGQDVTHASPRERNIAQVFQFPVIYDTMTVFDNLAFPLRNRKVPEAEVRQRVEEVAEILELQHALKRRASGLAADAKQKISLGRGLVRKDVAAILFDEPLTVIDPHLKWQLRRQLKKIHQQLKLTLIYVTHDQVEALTFADEVVVMTEGKVVQQGGPEALFERPDHTFVGYFIGSPGMNLYPVTVDDDVIALGGQRLGVGRDTLAALKAASGPLKLGIRPEFVQLAAPGEVGTLAATVHQVQQLGTHQLLTASLGESGDLPIRAKLPNDVAVDASRVWLRVDAPQTLYYCNDERIGR</sequence>
<dbReference type="InterPro" id="IPR003439">
    <property type="entry name" value="ABC_transporter-like_ATP-bd"/>
</dbReference>
<evidence type="ECO:0000256" key="5">
    <source>
        <dbReference type="ARBA" id="ARBA00022840"/>
    </source>
</evidence>
<protein>
    <submittedName>
        <fullName evidence="8 11">ABC transporter ATP-binding protein</fullName>
    </submittedName>
</protein>
<accession>A0A0K1ZMY1</accession>
<dbReference type="InterPro" id="IPR047641">
    <property type="entry name" value="ABC_transpr_MalK/UgpC-like"/>
</dbReference>
<dbReference type="PANTHER" id="PTHR43875:SF14">
    <property type="entry name" value="ABC TRANSPORTER ATP-BINDING PROTEIN"/>
    <property type="match status" value="1"/>
</dbReference>
<evidence type="ECO:0000313" key="10">
    <source>
        <dbReference type="EMBL" id="CUV29306.1"/>
    </source>
</evidence>
<dbReference type="InterPro" id="IPR040582">
    <property type="entry name" value="OB_MalK-like"/>
</dbReference>
<dbReference type="SMART" id="SM00382">
    <property type="entry name" value="AAA"/>
    <property type="match status" value="1"/>
</dbReference>
<dbReference type="Pfam" id="PF17912">
    <property type="entry name" value="OB_MalK"/>
    <property type="match status" value="1"/>
</dbReference>
<dbReference type="SUPFAM" id="SSF52540">
    <property type="entry name" value="P-loop containing nucleoside triphosphate hydrolases"/>
    <property type="match status" value="1"/>
</dbReference>
<feature type="domain" description="ABC transporter" evidence="7">
    <location>
        <begin position="4"/>
        <end position="241"/>
    </location>
</feature>
<keyword evidence="2" id="KW-1003">Cell membrane</keyword>
<dbReference type="AlphaFoldDB" id="A0A0K1ZMY1"/>
<evidence type="ECO:0000313" key="8">
    <source>
        <dbReference type="EMBL" id="AYA45345.1"/>
    </source>
</evidence>
<dbReference type="PATRIC" id="fig|305.107.peg.871"/>
<dbReference type="EMBL" id="LN899820">
    <property type="protein sequence ID" value="CUV54303.1"/>
    <property type="molecule type" value="Genomic_DNA"/>
</dbReference>
<dbReference type="FunFam" id="3.40.50.300:FF:000042">
    <property type="entry name" value="Maltose/maltodextrin ABC transporter, ATP-binding protein"/>
    <property type="match status" value="1"/>
</dbReference>